<gene>
    <name evidence="7" type="ORF">HMN09_01355900</name>
</gene>
<dbReference type="InterPro" id="IPR042081">
    <property type="entry name" value="RNA_2'-PTrans_C"/>
</dbReference>
<keyword evidence="4 7" id="KW-0808">Transferase</keyword>
<dbReference type="GO" id="GO:0006388">
    <property type="term" value="P:tRNA splicing, via endonucleolytic cleavage and ligation"/>
    <property type="evidence" value="ECO:0007669"/>
    <property type="project" value="TreeGrafter"/>
</dbReference>
<dbReference type="PANTHER" id="PTHR12684">
    <property type="entry name" value="PUTATIVE PHOSPHOTRANSFERASE"/>
    <property type="match status" value="1"/>
</dbReference>
<comment type="caution">
    <text evidence="7">The sequence shown here is derived from an EMBL/GenBank/DDBJ whole genome shotgun (WGS) entry which is preliminary data.</text>
</comment>
<dbReference type="Pfam" id="PF01885">
    <property type="entry name" value="PTS_2-RNA"/>
    <property type="match status" value="1"/>
</dbReference>
<dbReference type="EC" id="2.7.1.160" evidence="3"/>
<accession>A0A8H6RZF8</accession>
<organism evidence="7 8">
    <name type="scientific">Mycena chlorophos</name>
    <name type="common">Agaric fungus</name>
    <name type="synonym">Agaricus chlorophos</name>
    <dbReference type="NCBI Taxonomy" id="658473"/>
    <lineage>
        <taxon>Eukaryota</taxon>
        <taxon>Fungi</taxon>
        <taxon>Dikarya</taxon>
        <taxon>Basidiomycota</taxon>
        <taxon>Agaricomycotina</taxon>
        <taxon>Agaricomycetes</taxon>
        <taxon>Agaricomycetidae</taxon>
        <taxon>Agaricales</taxon>
        <taxon>Marasmiineae</taxon>
        <taxon>Mycenaceae</taxon>
        <taxon>Mycena</taxon>
    </lineage>
</organism>
<dbReference type="OrthoDB" id="419694at2759"/>
<comment type="function">
    <text evidence="1">Catalyzes the last step of tRNA splicing, the transfer of the splice junction 2'-phosphate from ligated tRNA to NAD to produce ADP-ribose 1''-2'' cyclic phosphate.</text>
</comment>
<dbReference type="GO" id="GO:0000215">
    <property type="term" value="F:tRNA 2'-phosphotransferase activity"/>
    <property type="evidence" value="ECO:0007669"/>
    <property type="project" value="UniProtKB-EC"/>
</dbReference>
<evidence type="ECO:0000256" key="4">
    <source>
        <dbReference type="ARBA" id="ARBA00022679"/>
    </source>
</evidence>
<evidence type="ECO:0000256" key="5">
    <source>
        <dbReference type="ARBA" id="ARBA00023027"/>
    </source>
</evidence>
<evidence type="ECO:0000313" key="7">
    <source>
        <dbReference type="EMBL" id="KAF7289077.1"/>
    </source>
</evidence>
<dbReference type="PANTHER" id="PTHR12684:SF2">
    <property type="entry name" value="TRNA 2'-PHOSPHOTRANSFERASE 1"/>
    <property type="match status" value="1"/>
</dbReference>
<evidence type="ECO:0000256" key="1">
    <source>
        <dbReference type="ARBA" id="ARBA00003343"/>
    </source>
</evidence>
<dbReference type="InterPro" id="IPR002745">
    <property type="entry name" value="Ptrans_KptA/Tpt1"/>
</dbReference>
<dbReference type="Gene3D" id="3.20.170.30">
    <property type="match status" value="1"/>
</dbReference>
<evidence type="ECO:0000256" key="6">
    <source>
        <dbReference type="ARBA" id="ARBA00047949"/>
    </source>
</evidence>
<protein>
    <recommendedName>
        <fullName evidence="3">2'-phosphotransferase</fullName>
        <ecNumber evidence="3">2.7.1.160</ecNumber>
    </recommendedName>
</protein>
<dbReference type="Proteomes" id="UP000613580">
    <property type="component" value="Unassembled WGS sequence"/>
</dbReference>
<comment type="similarity">
    <text evidence="2">Belongs to the KptA/TPT1 family.</text>
</comment>
<keyword evidence="8" id="KW-1185">Reference proteome</keyword>
<dbReference type="InterPro" id="IPR042080">
    <property type="entry name" value="RNA_2'-PTrans_N"/>
</dbReference>
<evidence type="ECO:0000256" key="3">
    <source>
        <dbReference type="ARBA" id="ARBA00012007"/>
    </source>
</evidence>
<dbReference type="EMBL" id="JACAZE010000030">
    <property type="protein sequence ID" value="KAF7289077.1"/>
    <property type="molecule type" value="Genomic_DNA"/>
</dbReference>
<dbReference type="SUPFAM" id="SSF56399">
    <property type="entry name" value="ADP-ribosylation"/>
    <property type="match status" value="1"/>
</dbReference>
<keyword evidence="5" id="KW-0520">NAD</keyword>
<evidence type="ECO:0000313" key="8">
    <source>
        <dbReference type="Proteomes" id="UP000613580"/>
    </source>
</evidence>
<proteinExistence type="inferred from homology"/>
<comment type="catalytic activity">
    <reaction evidence="6">
        <text>2'-phospho-[ligated tRNA] + NAD(+) = mature tRNA + ADP-alpha-D-ribose 1'',2''-cyclic phosphate + nicotinamide</text>
        <dbReference type="Rhea" id="RHEA:23324"/>
        <dbReference type="Rhea" id="RHEA-COMP:11106"/>
        <dbReference type="Rhea" id="RHEA-COMP:11107"/>
        <dbReference type="ChEBI" id="CHEBI:17154"/>
        <dbReference type="ChEBI" id="CHEBI:57540"/>
        <dbReference type="ChEBI" id="CHEBI:76596"/>
        <dbReference type="ChEBI" id="CHEBI:82883"/>
        <dbReference type="ChEBI" id="CHEBI:85027"/>
        <dbReference type="EC" id="2.7.1.160"/>
    </reaction>
</comment>
<dbReference type="AlphaFoldDB" id="A0A8H6RZF8"/>
<evidence type="ECO:0000256" key="2">
    <source>
        <dbReference type="ARBA" id="ARBA00009836"/>
    </source>
</evidence>
<name>A0A8H6RZF8_MYCCL</name>
<dbReference type="Gene3D" id="1.10.10.970">
    <property type="entry name" value="RNA 2'-phosphotransferase, Tpt1/KptA family, N-terminal domain"/>
    <property type="match status" value="1"/>
</dbReference>
<sequence>MTFLLLRPARVAGQTPAIRVFQRFTHGKTRREREYYWTTRELSFLLRHGAFQQKLPMRPDGYVKVEDLASDCLDSCALETELCQLRHRSIAAHNLDVPTLQRIVVEDNKKRYKLQEEADGLWIRANQGHSMPELVVEMKPILSATEIPMAVHGTNLQAWPLIAKEGLSRMSRNHIHLAQDFEGKVISGMRKSTSILVFVDVSRALEAGIPFFLSFNDVVLTPGNEEGLLEPRFFSDVRYANANKYSQEVPGWNR</sequence>
<reference evidence="7" key="1">
    <citation type="submission" date="2020-05" db="EMBL/GenBank/DDBJ databases">
        <title>Mycena genomes resolve the evolution of fungal bioluminescence.</title>
        <authorList>
            <person name="Tsai I.J."/>
        </authorList>
    </citation>
    <scope>NUCLEOTIDE SEQUENCE</scope>
    <source>
        <strain evidence="7">110903Hualien_Pintung</strain>
    </source>
</reference>